<keyword evidence="1" id="KW-0067">ATP-binding</keyword>
<reference evidence="1 2" key="1">
    <citation type="journal article" date="2021" name="Elife">
        <title>Chloroplast acquisition without the gene transfer in kleptoplastic sea slugs, Plakobranchus ocellatus.</title>
        <authorList>
            <person name="Maeda T."/>
            <person name="Takahashi S."/>
            <person name="Yoshida T."/>
            <person name="Shimamura S."/>
            <person name="Takaki Y."/>
            <person name="Nagai Y."/>
            <person name="Toyoda A."/>
            <person name="Suzuki Y."/>
            <person name="Arimoto A."/>
            <person name="Ishii H."/>
            <person name="Satoh N."/>
            <person name="Nishiyama T."/>
            <person name="Hasebe M."/>
            <person name="Maruyama T."/>
            <person name="Minagawa J."/>
            <person name="Obokata J."/>
            <person name="Shigenobu S."/>
        </authorList>
    </citation>
    <scope>NUCLEOTIDE SEQUENCE [LARGE SCALE GENOMIC DNA]</scope>
</reference>
<keyword evidence="1" id="KW-0347">Helicase</keyword>
<keyword evidence="1" id="KW-0547">Nucleotide-binding</keyword>
<keyword evidence="2" id="KW-1185">Reference proteome</keyword>
<accession>A0AAV4IEX9</accession>
<sequence length="164" mass="18728">MESRTPCSIGSLFLASQNQHSFLQVYFVDSGEVVQRRKSLFQGLEYSILLDVQDMLHQHNRYISELRCAYEFVRNYYDSYVIVISENARPSGEHERRYNAPTSNDIAVLMPNDAAGYRDIVLHTKSVDASVIFHQASPILFPLGADGWSLQLKLSSRQKISKPQ</sequence>
<proteinExistence type="predicted"/>
<dbReference type="PANTHER" id="PTHR45786">
    <property type="entry name" value="DNA BINDING PROTEIN-LIKE"/>
    <property type="match status" value="1"/>
</dbReference>
<keyword evidence="1" id="KW-0378">Hydrolase</keyword>
<dbReference type="Proteomes" id="UP000762676">
    <property type="component" value="Unassembled WGS sequence"/>
</dbReference>
<comment type="caution">
    <text evidence="1">The sequence shown here is derived from an EMBL/GenBank/DDBJ whole genome shotgun (WGS) entry which is preliminary data.</text>
</comment>
<organism evidence="1 2">
    <name type="scientific">Elysia marginata</name>
    <dbReference type="NCBI Taxonomy" id="1093978"/>
    <lineage>
        <taxon>Eukaryota</taxon>
        <taxon>Metazoa</taxon>
        <taxon>Spiralia</taxon>
        <taxon>Lophotrochozoa</taxon>
        <taxon>Mollusca</taxon>
        <taxon>Gastropoda</taxon>
        <taxon>Heterobranchia</taxon>
        <taxon>Euthyneura</taxon>
        <taxon>Panpulmonata</taxon>
        <taxon>Sacoglossa</taxon>
        <taxon>Placobranchoidea</taxon>
        <taxon>Plakobranchidae</taxon>
        <taxon>Elysia</taxon>
    </lineage>
</organism>
<dbReference type="AlphaFoldDB" id="A0AAV4IEX9"/>
<evidence type="ECO:0000313" key="1">
    <source>
        <dbReference type="EMBL" id="GFS08718.1"/>
    </source>
</evidence>
<gene>
    <name evidence="1" type="ORF">ElyMa_001281300</name>
</gene>
<dbReference type="PANTHER" id="PTHR45786:SF74">
    <property type="entry name" value="ATP-DEPENDENT DNA HELICASE"/>
    <property type="match status" value="1"/>
</dbReference>
<dbReference type="GO" id="GO:0004386">
    <property type="term" value="F:helicase activity"/>
    <property type="evidence" value="ECO:0007669"/>
    <property type="project" value="UniProtKB-KW"/>
</dbReference>
<dbReference type="EMBL" id="BMAT01002533">
    <property type="protein sequence ID" value="GFS08718.1"/>
    <property type="molecule type" value="Genomic_DNA"/>
</dbReference>
<protein>
    <submittedName>
        <fullName evidence="1">DNA helicase</fullName>
    </submittedName>
</protein>
<evidence type="ECO:0000313" key="2">
    <source>
        <dbReference type="Proteomes" id="UP000762676"/>
    </source>
</evidence>
<name>A0AAV4IEX9_9GAST</name>